<reference evidence="10" key="2">
    <citation type="submission" date="2018-04" db="EMBL/GenBank/DDBJ databases">
        <authorList>
            <person name="Lee J.-S."/>
        </authorList>
    </citation>
    <scope>NUCLEOTIDE SEQUENCE</scope>
</reference>
<sequence length="220" mass="25498">MNANKFKKPILWSYYLSSCSWRVRIALNLKKIDYEYKAVDLLKKMGGDQFSEGFSRLNPKQEVPVLFIDNQYLTQSIPIIEYLDETRKDGFRILPEDPVKRAKSRIIAEIINSGVQPYQNANVIKRINNESKEMRIKWLDFYLNKGLNSVEEALKETKGKYCVGNKISIADLCLVPQVYSAKRYKIDLAKYPLINSINLELENLPEFVKANPENQPDALK</sequence>
<dbReference type="Gene3D" id="3.40.30.10">
    <property type="entry name" value="Glutaredoxin"/>
    <property type="match status" value="1"/>
</dbReference>
<dbReference type="GO" id="GO:0006559">
    <property type="term" value="P:L-phenylalanine catabolic process"/>
    <property type="evidence" value="ECO:0007669"/>
    <property type="project" value="UniProtKB-UniPathway"/>
</dbReference>
<evidence type="ECO:0000256" key="5">
    <source>
        <dbReference type="ARBA" id="ARBA00013199"/>
    </source>
</evidence>
<evidence type="ECO:0000256" key="4">
    <source>
        <dbReference type="ARBA" id="ARBA00010007"/>
    </source>
</evidence>
<dbReference type="GO" id="GO:0004364">
    <property type="term" value="F:glutathione transferase activity"/>
    <property type="evidence" value="ECO:0007669"/>
    <property type="project" value="TreeGrafter"/>
</dbReference>
<dbReference type="EMBL" id="CAJNOC010000955">
    <property type="protein sequence ID" value="CAF0820964.1"/>
    <property type="molecule type" value="Genomic_DNA"/>
</dbReference>
<dbReference type="PROSITE" id="PS50405">
    <property type="entry name" value="GST_CTER"/>
    <property type="match status" value="1"/>
</dbReference>
<dbReference type="Pfam" id="PF13409">
    <property type="entry name" value="GST_N_2"/>
    <property type="match status" value="1"/>
</dbReference>
<dbReference type="InterPro" id="IPR004046">
    <property type="entry name" value="GST_C"/>
</dbReference>
<organism evidence="10">
    <name type="scientific">Brachionus calyciflorus</name>
    <dbReference type="NCBI Taxonomy" id="104777"/>
    <lineage>
        <taxon>Eukaryota</taxon>
        <taxon>Metazoa</taxon>
        <taxon>Spiralia</taxon>
        <taxon>Gnathifera</taxon>
        <taxon>Rotifera</taxon>
        <taxon>Eurotatoria</taxon>
        <taxon>Monogononta</taxon>
        <taxon>Pseudotrocha</taxon>
        <taxon>Ploima</taxon>
        <taxon>Brachionidae</taxon>
        <taxon>Brachionus</taxon>
    </lineage>
</organism>
<evidence type="ECO:0000256" key="6">
    <source>
        <dbReference type="ARBA" id="ARBA00022878"/>
    </source>
</evidence>
<dbReference type="GO" id="GO:0016034">
    <property type="term" value="F:maleylacetoacetate isomerase activity"/>
    <property type="evidence" value="ECO:0007669"/>
    <property type="project" value="UniProtKB-EC"/>
</dbReference>
<evidence type="ECO:0000256" key="1">
    <source>
        <dbReference type="ARBA" id="ARBA00001622"/>
    </source>
</evidence>
<dbReference type="EMBL" id="MH189322">
    <property type="protein sequence ID" value="AYN44490.1"/>
    <property type="molecule type" value="mRNA"/>
</dbReference>
<dbReference type="InterPro" id="IPR036282">
    <property type="entry name" value="Glutathione-S-Trfase_C_sf"/>
</dbReference>
<dbReference type="GO" id="GO:0006749">
    <property type="term" value="P:glutathione metabolic process"/>
    <property type="evidence" value="ECO:0007669"/>
    <property type="project" value="TreeGrafter"/>
</dbReference>
<dbReference type="CDD" id="cd03042">
    <property type="entry name" value="GST_N_Zeta"/>
    <property type="match status" value="1"/>
</dbReference>
<comment type="cofactor">
    <cofactor evidence="2">
        <name>glutathione</name>
        <dbReference type="ChEBI" id="CHEBI:57925"/>
    </cofactor>
</comment>
<dbReference type="InterPro" id="IPR036249">
    <property type="entry name" value="Thioredoxin-like_sf"/>
</dbReference>
<dbReference type="UniPathway" id="UPA00139">
    <property type="reaction ID" value="UER00340"/>
</dbReference>
<gene>
    <name evidence="11" type="ORF">OXX778_LOCUS7464</name>
</gene>
<accession>A0A3G2JSD4</accession>
<keyword evidence="6" id="KW-0828">Tyrosine catabolism</keyword>
<evidence type="ECO:0000259" key="9">
    <source>
        <dbReference type="PROSITE" id="PS50405"/>
    </source>
</evidence>
<protein>
    <recommendedName>
        <fullName evidence="5">maleylacetoacetate isomerase</fullName>
        <ecNumber evidence="5">5.2.1.2</ecNumber>
    </recommendedName>
</protein>
<dbReference type="Gene3D" id="1.20.1050.10">
    <property type="match status" value="1"/>
</dbReference>
<dbReference type="PANTHER" id="PTHR42673">
    <property type="entry name" value="MALEYLACETOACETATE ISOMERASE"/>
    <property type="match status" value="1"/>
</dbReference>
<evidence type="ECO:0000259" key="8">
    <source>
        <dbReference type="PROSITE" id="PS50404"/>
    </source>
</evidence>
<evidence type="ECO:0000256" key="3">
    <source>
        <dbReference type="ARBA" id="ARBA00004671"/>
    </source>
</evidence>
<reference evidence="11" key="3">
    <citation type="submission" date="2021-02" db="EMBL/GenBank/DDBJ databases">
        <authorList>
            <person name="Nowell W R."/>
        </authorList>
    </citation>
    <scope>NUCLEOTIDE SEQUENCE</scope>
    <source>
        <strain evidence="11">Ploen Becks lab</strain>
    </source>
</reference>
<dbReference type="NCBIfam" id="TIGR01262">
    <property type="entry name" value="maiA"/>
    <property type="match status" value="1"/>
</dbReference>
<dbReference type="InterPro" id="IPR034333">
    <property type="entry name" value="GST_Zeta_N"/>
</dbReference>
<keyword evidence="10" id="KW-0808">Transferase</keyword>
<dbReference type="Proteomes" id="UP000663879">
    <property type="component" value="Unassembled WGS sequence"/>
</dbReference>
<proteinExistence type="evidence at transcript level"/>
<dbReference type="EC" id="5.2.1.2" evidence="5"/>
<dbReference type="OrthoDB" id="202840at2759"/>
<feature type="domain" description="GST C-terminal" evidence="9">
    <location>
        <begin position="97"/>
        <end position="220"/>
    </location>
</feature>
<dbReference type="SUPFAM" id="SSF52833">
    <property type="entry name" value="Thioredoxin-like"/>
    <property type="match status" value="1"/>
</dbReference>
<dbReference type="InterPro" id="IPR034330">
    <property type="entry name" value="GST_Zeta_C"/>
</dbReference>
<dbReference type="InterPro" id="IPR040079">
    <property type="entry name" value="Glutathione_S-Trfase"/>
</dbReference>
<comment type="similarity">
    <text evidence="4">Belongs to the GST superfamily. Zeta family.</text>
</comment>
<dbReference type="PROSITE" id="PS50404">
    <property type="entry name" value="GST_NTER"/>
    <property type="match status" value="1"/>
</dbReference>
<dbReference type="CDD" id="cd03191">
    <property type="entry name" value="GST_C_Zeta"/>
    <property type="match status" value="1"/>
</dbReference>
<feature type="domain" description="GST N-terminal" evidence="8">
    <location>
        <begin position="7"/>
        <end position="91"/>
    </location>
</feature>
<keyword evidence="12" id="KW-1185">Reference proteome</keyword>
<dbReference type="FunFam" id="1.20.1050.10:FF:000010">
    <property type="entry name" value="Maleylacetoacetate isomerase isoform 1"/>
    <property type="match status" value="1"/>
</dbReference>
<evidence type="ECO:0000313" key="11">
    <source>
        <dbReference type="EMBL" id="CAF0820964.1"/>
    </source>
</evidence>
<keyword evidence="7" id="KW-0585">Phenylalanine catabolism</keyword>
<reference evidence="10" key="1">
    <citation type="journal article" date="2018" name="Comp. Biochem. Physiol. Part D Genomics Proteomics">
        <title>Genome-wide identification of the entire 90 glutathione S-transferase (GST) subfamily genes in four rotifer Brachionus species and transcriptional modulation in response to endocrine disrupting chemicals.</title>
        <authorList>
            <person name="Park J.C."/>
            <person name="Kim D.H."/>
            <person name="Lee M.C."/>
            <person name="Han J."/>
            <person name="Kim H.J."/>
            <person name="Hagiwara A."/>
            <person name="Hwang U.K."/>
            <person name="Park H.G."/>
            <person name="Lee J.S."/>
        </authorList>
    </citation>
    <scope>NUCLEOTIDE SEQUENCE</scope>
</reference>
<evidence type="ECO:0000256" key="2">
    <source>
        <dbReference type="ARBA" id="ARBA00001955"/>
    </source>
</evidence>
<dbReference type="SUPFAM" id="SSF47616">
    <property type="entry name" value="GST C-terminal domain-like"/>
    <property type="match status" value="1"/>
</dbReference>
<name>A0A3G2JSD4_9BILA</name>
<evidence type="ECO:0000313" key="10">
    <source>
        <dbReference type="EMBL" id="AYN44490.1"/>
    </source>
</evidence>
<comment type="catalytic activity">
    <reaction evidence="1">
        <text>4-maleylacetoacetate = 4-fumarylacetoacetate</text>
        <dbReference type="Rhea" id="RHEA:14817"/>
        <dbReference type="ChEBI" id="CHEBI:17105"/>
        <dbReference type="ChEBI" id="CHEBI:18034"/>
        <dbReference type="EC" id="5.2.1.2"/>
    </reaction>
</comment>
<dbReference type="InterPro" id="IPR005955">
    <property type="entry name" value="GST_Zeta"/>
</dbReference>
<dbReference type="PANTHER" id="PTHR42673:SF4">
    <property type="entry name" value="MALEYLACETOACETATE ISOMERASE"/>
    <property type="match status" value="1"/>
</dbReference>
<dbReference type="GO" id="GO:0005739">
    <property type="term" value="C:mitochondrion"/>
    <property type="evidence" value="ECO:0007669"/>
    <property type="project" value="TreeGrafter"/>
</dbReference>
<evidence type="ECO:0000313" key="12">
    <source>
        <dbReference type="Proteomes" id="UP000663879"/>
    </source>
</evidence>
<evidence type="ECO:0000256" key="7">
    <source>
        <dbReference type="ARBA" id="ARBA00023232"/>
    </source>
</evidence>
<dbReference type="GO" id="GO:0006572">
    <property type="term" value="P:L-tyrosine catabolic process"/>
    <property type="evidence" value="ECO:0007669"/>
    <property type="project" value="UniProtKB-KW"/>
</dbReference>
<dbReference type="Pfam" id="PF14497">
    <property type="entry name" value="GST_C_3"/>
    <property type="match status" value="1"/>
</dbReference>
<dbReference type="InterPro" id="IPR010987">
    <property type="entry name" value="Glutathione-S-Trfase_C-like"/>
</dbReference>
<dbReference type="SFLD" id="SFLDS00019">
    <property type="entry name" value="Glutathione_Transferase_(cytos"/>
    <property type="match status" value="1"/>
</dbReference>
<dbReference type="SFLD" id="SFLDG00358">
    <property type="entry name" value="Main_(cytGST)"/>
    <property type="match status" value="1"/>
</dbReference>
<dbReference type="AlphaFoldDB" id="A0A3G2JSD4"/>
<comment type="pathway">
    <text evidence="3">Amino-acid degradation; L-phenylalanine degradation; acetoacetate and fumarate from L-phenylalanine: step 5/6.</text>
</comment>
<dbReference type="InterPro" id="IPR004045">
    <property type="entry name" value="Glutathione_S-Trfase_N"/>
</dbReference>